<evidence type="ECO:0000256" key="1">
    <source>
        <dbReference type="SAM" id="SignalP"/>
    </source>
</evidence>
<keyword evidence="1" id="KW-0732">Signal</keyword>
<reference evidence="2" key="1">
    <citation type="journal article" date="2023" name="Mol. Phylogenet. Evol.">
        <title>Genome-scale phylogeny and comparative genomics of the fungal order Sordariales.</title>
        <authorList>
            <person name="Hensen N."/>
            <person name="Bonometti L."/>
            <person name="Westerberg I."/>
            <person name="Brannstrom I.O."/>
            <person name="Guillou S."/>
            <person name="Cros-Aarteil S."/>
            <person name="Calhoun S."/>
            <person name="Haridas S."/>
            <person name="Kuo A."/>
            <person name="Mondo S."/>
            <person name="Pangilinan J."/>
            <person name="Riley R."/>
            <person name="LaButti K."/>
            <person name="Andreopoulos B."/>
            <person name="Lipzen A."/>
            <person name="Chen C."/>
            <person name="Yan M."/>
            <person name="Daum C."/>
            <person name="Ng V."/>
            <person name="Clum A."/>
            <person name="Steindorff A."/>
            <person name="Ohm R.A."/>
            <person name="Martin F."/>
            <person name="Silar P."/>
            <person name="Natvig D.O."/>
            <person name="Lalanne C."/>
            <person name="Gautier V."/>
            <person name="Ament-Velasquez S.L."/>
            <person name="Kruys A."/>
            <person name="Hutchinson M.I."/>
            <person name="Powell A.J."/>
            <person name="Barry K."/>
            <person name="Miller A.N."/>
            <person name="Grigoriev I.V."/>
            <person name="Debuchy R."/>
            <person name="Gladieux P."/>
            <person name="Hiltunen Thoren M."/>
            <person name="Johannesson H."/>
        </authorList>
    </citation>
    <scope>NUCLEOTIDE SEQUENCE</scope>
    <source>
        <strain evidence="2">CBS 958.72</strain>
    </source>
</reference>
<sequence length="101" mass="11335">MMTRRPRFFFFLALACRPCPGDCCRDRTRIGAHLLLMSAQPKDGRGGAKKEKSPTKKGLEMRGITSNVLHIHNGACAIPSPQPACLDSFVQSSYLRLEWWT</sequence>
<keyword evidence="3" id="KW-1185">Reference proteome</keyword>
<organism evidence="2 3">
    <name type="scientific">Lasiosphaeria ovina</name>
    <dbReference type="NCBI Taxonomy" id="92902"/>
    <lineage>
        <taxon>Eukaryota</taxon>
        <taxon>Fungi</taxon>
        <taxon>Dikarya</taxon>
        <taxon>Ascomycota</taxon>
        <taxon>Pezizomycotina</taxon>
        <taxon>Sordariomycetes</taxon>
        <taxon>Sordariomycetidae</taxon>
        <taxon>Sordariales</taxon>
        <taxon>Lasiosphaeriaceae</taxon>
        <taxon>Lasiosphaeria</taxon>
    </lineage>
</organism>
<accession>A0AAE0NF51</accession>
<protein>
    <recommendedName>
        <fullName evidence="4">Secreted protein</fullName>
    </recommendedName>
</protein>
<feature type="signal peptide" evidence="1">
    <location>
        <begin position="1"/>
        <end position="21"/>
    </location>
</feature>
<dbReference type="AlphaFoldDB" id="A0AAE0NF51"/>
<evidence type="ECO:0008006" key="4">
    <source>
        <dbReference type="Google" id="ProtNLM"/>
    </source>
</evidence>
<comment type="caution">
    <text evidence="2">The sequence shown here is derived from an EMBL/GenBank/DDBJ whole genome shotgun (WGS) entry which is preliminary data.</text>
</comment>
<dbReference type="EMBL" id="JAULSN010000002">
    <property type="protein sequence ID" value="KAK3380291.1"/>
    <property type="molecule type" value="Genomic_DNA"/>
</dbReference>
<dbReference type="Proteomes" id="UP001287356">
    <property type="component" value="Unassembled WGS sequence"/>
</dbReference>
<evidence type="ECO:0000313" key="2">
    <source>
        <dbReference type="EMBL" id="KAK3380291.1"/>
    </source>
</evidence>
<gene>
    <name evidence="2" type="ORF">B0T24DRAFT_189016</name>
</gene>
<reference evidence="2" key="2">
    <citation type="submission" date="2023-06" db="EMBL/GenBank/DDBJ databases">
        <authorList>
            <consortium name="Lawrence Berkeley National Laboratory"/>
            <person name="Haridas S."/>
            <person name="Hensen N."/>
            <person name="Bonometti L."/>
            <person name="Westerberg I."/>
            <person name="Brannstrom I.O."/>
            <person name="Guillou S."/>
            <person name="Cros-Aarteil S."/>
            <person name="Calhoun S."/>
            <person name="Kuo A."/>
            <person name="Mondo S."/>
            <person name="Pangilinan J."/>
            <person name="Riley R."/>
            <person name="Labutti K."/>
            <person name="Andreopoulos B."/>
            <person name="Lipzen A."/>
            <person name="Chen C."/>
            <person name="Yanf M."/>
            <person name="Daum C."/>
            <person name="Ng V."/>
            <person name="Clum A."/>
            <person name="Steindorff A."/>
            <person name="Ohm R."/>
            <person name="Martin F."/>
            <person name="Silar P."/>
            <person name="Natvig D."/>
            <person name="Lalanne C."/>
            <person name="Gautier V."/>
            <person name="Ament-Velasquez S.L."/>
            <person name="Kruys A."/>
            <person name="Hutchinson M.I."/>
            <person name="Powell A.J."/>
            <person name="Barry K."/>
            <person name="Miller A.N."/>
            <person name="Grigoriev I.V."/>
            <person name="Debuchy R."/>
            <person name="Gladieux P."/>
            <person name="Thoren M.H."/>
            <person name="Johannesson H."/>
        </authorList>
    </citation>
    <scope>NUCLEOTIDE SEQUENCE</scope>
    <source>
        <strain evidence="2">CBS 958.72</strain>
    </source>
</reference>
<evidence type="ECO:0000313" key="3">
    <source>
        <dbReference type="Proteomes" id="UP001287356"/>
    </source>
</evidence>
<proteinExistence type="predicted"/>
<name>A0AAE0NF51_9PEZI</name>
<feature type="chain" id="PRO_5042258001" description="Secreted protein" evidence="1">
    <location>
        <begin position="22"/>
        <end position="101"/>
    </location>
</feature>